<evidence type="ECO:0000313" key="2">
    <source>
        <dbReference type="EMBL" id="RMR54465.1"/>
    </source>
</evidence>
<evidence type="ECO:0000313" key="3">
    <source>
        <dbReference type="Proteomes" id="UP000278332"/>
    </source>
</evidence>
<dbReference type="AlphaFoldDB" id="A0A3M4VRM6"/>
<comment type="similarity">
    <text evidence="1">Belongs to the aegerolysin family.</text>
</comment>
<dbReference type="GO" id="GO:0019836">
    <property type="term" value="P:symbiont-mediated hemolysis of host erythrocyte"/>
    <property type="evidence" value="ECO:0007669"/>
    <property type="project" value="InterPro"/>
</dbReference>
<sequence length="156" mass="16808">MELFKLQENEMAYAQWGTFIIHAVNFDITIKNITHAWGKLYDSKQIGIAGGNKDNEYGPGAVEGKVIKSGQSLAINACGREGASSGTEGSFDIYDGQIFVGTYSWECPWGSKKNSSTWNSAGSQPMFNRYITQQSGANLNGGALGTVIIQTAKLPS</sequence>
<gene>
    <name evidence="2" type="ORF">ALP84_04090</name>
</gene>
<dbReference type="Pfam" id="PF06355">
    <property type="entry name" value="Aegerolysin"/>
    <property type="match status" value="1"/>
</dbReference>
<protein>
    <submittedName>
        <fullName evidence="2">Aegerolysin protein</fullName>
    </submittedName>
</protein>
<dbReference type="Proteomes" id="UP000278332">
    <property type="component" value="Unassembled WGS sequence"/>
</dbReference>
<name>A0A3M4VRM6_PSECI</name>
<proteinExistence type="inferred from homology"/>
<comment type="caution">
    <text evidence="2">The sequence shown here is derived from an EMBL/GenBank/DDBJ whole genome shotgun (WGS) entry which is preliminary data.</text>
</comment>
<dbReference type="PIRSF" id="PIRSF007951">
    <property type="entry name" value="Hemolysin, aegerolysin type"/>
    <property type="match status" value="1"/>
</dbReference>
<reference evidence="2 3" key="1">
    <citation type="submission" date="2018-08" db="EMBL/GenBank/DDBJ databases">
        <title>Recombination of ecologically and evolutionarily significant loci maintains genetic cohesion in the Pseudomonas syringae species complex.</title>
        <authorList>
            <person name="Dillon M."/>
            <person name="Thakur S."/>
            <person name="Almeida R.N.D."/>
            <person name="Weir B.S."/>
            <person name="Guttman D.S."/>
        </authorList>
    </citation>
    <scope>NUCLEOTIDE SEQUENCE [LARGE SCALE GENOMIC DNA]</scope>
    <source>
        <strain evidence="2 3">ICMP 6917</strain>
    </source>
</reference>
<evidence type="ECO:0000256" key="1">
    <source>
        <dbReference type="ARBA" id="ARBA00010795"/>
    </source>
</evidence>
<accession>A0A3M4VRM6</accession>
<organism evidence="2 3">
    <name type="scientific">Pseudomonas cichorii</name>
    <dbReference type="NCBI Taxonomy" id="36746"/>
    <lineage>
        <taxon>Bacteria</taxon>
        <taxon>Pseudomonadati</taxon>
        <taxon>Pseudomonadota</taxon>
        <taxon>Gammaproteobacteria</taxon>
        <taxon>Pseudomonadales</taxon>
        <taxon>Pseudomonadaceae</taxon>
        <taxon>Pseudomonas</taxon>
    </lineage>
</organism>
<dbReference type="InterPro" id="IPR009413">
    <property type="entry name" value="Aegerolysin-typ"/>
</dbReference>
<dbReference type="EMBL" id="RBRY01000117">
    <property type="protein sequence ID" value="RMR54465.1"/>
    <property type="molecule type" value="Genomic_DNA"/>
</dbReference>
<dbReference type="Gene3D" id="2.60.270.50">
    <property type="match status" value="1"/>
</dbReference>